<proteinExistence type="predicted"/>
<reference evidence="2" key="2">
    <citation type="journal article" date="2015" name="Data Brief">
        <title>Shoot transcriptome of the giant reed, Arundo donax.</title>
        <authorList>
            <person name="Barrero R.A."/>
            <person name="Guerrero F.D."/>
            <person name="Moolhuijzen P."/>
            <person name="Goolsby J.A."/>
            <person name="Tidwell J."/>
            <person name="Bellgard S.E."/>
            <person name="Bellgard M.I."/>
        </authorList>
    </citation>
    <scope>NUCLEOTIDE SEQUENCE</scope>
    <source>
        <tissue evidence="2">Shoot tissue taken approximately 20 cm above the soil surface</tissue>
    </source>
</reference>
<organism evidence="2">
    <name type="scientific">Arundo donax</name>
    <name type="common">Giant reed</name>
    <name type="synonym">Donax arundinaceus</name>
    <dbReference type="NCBI Taxonomy" id="35708"/>
    <lineage>
        <taxon>Eukaryota</taxon>
        <taxon>Viridiplantae</taxon>
        <taxon>Streptophyta</taxon>
        <taxon>Embryophyta</taxon>
        <taxon>Tracheophyta</taxon>
        <taxon>Spermatophyta</taxon>
        <taxon>Magnoliopsida</taxon>
        <taxon>Liliopsida</taxon>
        <taxon>Poales</taxon>
        <taxon>Poaceae</taxon>
        <taxon>PACMAD clade</taxon>
        <taxon>Arundinoideae</taxon>
        <taxon>Arundineae</taxon>
        <taxon>Arundo</taxon>
    </lineage>
</organism>
<name>A0A0A8ZQH3_ARUDO</name>
<evidence type="ECO:0000256" key="1">
    <source>
        <dbReference type="SAM" id="MobiDB-lite"/>
    </source>
</evidence>
<dbReference type="AlphaFoldDB" id="A0A0A8ZQH3"/>
<accession>A0A0A8ZQH3</accession>
<reference evidence="2" key="1">
    <citation type="submission" date="2014-09" db="EMBL/GenBank/DDBJ databases">
        <authorList>
            <person name="Magalhaes I.L.F."/>
            <person name="Oliveira U."/>
            <person name="Santos F.R."/>
            <person name="Vidigal T.H.D.A."/>
            <person name="Brescovit A.D."/>
            <person name="Santos A.J."/>
        </authorList>
    </citation>
    <scope>NUCLEOTIDE SEQUENCE</scope>
    <source>
        <tissue evidence="2">Shoot tissue taken approximately 20 cm above the soil surface</tissue>
    </source>
</reference>
<dbReference type="EMBL" id="GBRH01256266">
    <property type="protein sequence ID" value="JAD41629.1"/>
    <property type="molecule type" value="Transcribed_RNA"/>
</dbReference>
<evidence type="ECO:0000313" key="2">
    <source>
        <dbReference type="EMBL" id="JAD41629.1"/>
    </source>
</evidence>
<sequence length="34" mass="3444">MFILNSMIVVGPSNGTDSHLSVGPSIGSLPLSES</sequence>
<feature type="region of interest" description="Disordered" evidence="1">
    <location>
        <begin position="12"/>
        <end position="34"/>
    </location>
</feature>
<protein>
    <submittedName>
        <fullName evidence="2">Uncharacterized protein</fullName>
    </submittedName>
</protein>